<protein>
    <submittedName>
        <fullName evidence="1">Uncharacterized protein</fullName>
    </submittedName>
</protein>
<gene>
    <name evidence="1" type="ORF">AB1I70_22465</name>
</gene>
<keyword evidence="2" id="KW-1185">Reference proteome</keyword>
<reference evidence="1 2" key="1">
    <citation type="submission" date="2024-06" db="EMBL/GenBank/DDBJ databases">
        <title>Genetic profile and toxigenic potential of Bacillus cereus isolates from a Norwegian ice cream production plant,.</title>
        <authorList>
            <person name="Lindback T."/>
            <person name="Llarena A.-K."/>
            <person name="O'Sullivan K."/>
            <person name="Monshaugen M."/>
            <person name="Holmemo C.W."/>
            <person name="Aspholm M."/>
        </authorList>
    </citation>
    <scope>NUCLEOTIDE SEQUENCE [LARGE SCALE GENOMIC DNA]</scope>
    <source>
        <strain evidence="1 2">NVH-YM330</strain>
    </source>
</reference>
<accession>A0ABV4RZL1</accession>
<comment type="caution">
    <text evidence="1">The sequence shown here is derived from an EMBL/GenBank/DDBJ whole genome shotgun (WGS) entry which is preliminary data.</text>
</comment>
<name>A0ABV4RZL1_9BACI</name>
<organism evidence="1 2">
    <name type="scientific">Bacillus mobilis</name>
    <dbReference type="NCBI Taxonomy" id="2026190"/>
    <lineage>
        <taxon>Bacteria</taxon>
        <taxon>Bacillati</taxon>
        <taxon>Bacillota</taxon>
        <taxon>Bacilli</taxon>
        <taxon>Bacillales</taxon>
        <taxon>Bacillaceae</taxon>
        <taxon>Bacillus</taxon>
        <taxon>Bacillus cereus group</taxon>
    </lineage>
</organism>
<sequence>MKWLNDSKASTHEYLACPLLTDCVSLGCWSKGNCVVYVGCGSRCANYSCGVHIG</sequence>
<proteinExistence type="predicted"/>
<dbReference type="EMBL" id="JBFDTY010000006">
    <property type="protein sequence ID" value="MFA2794076.1"/>
    <property type="molecule type" value="Genomic_DNA"/>
</dbReference>
<dbReference type="RefSeq" id="WP_175562484.1">
    <property type="nucleotide sequence ID" value="NZ_FMBJ01000012.1"/>
</dbReference>
<evidence type="ECO:0000313" key="2">
    <source>
        <dbReference type="Proteomes" id="UP001571110"/>
    </source>
</evidence>
<evidence type="ECO:0000313" key="1">
    <source>
        <dbReference type="EMBL" id="MFA2794076.1"/>
    </source>
</evidence>
<dbReference type="Proteomes" id="UP001571110">
    <property type="component" value="Unassembled WGS sequence"/>
</dbReference>